<dbReference type="Pfam" id="PF13549">
    <property type="entry name" value="ATP-grasp_5"/>
    <property type="match status" value="1"/>
</dbReference>
<dbReference type="EMBL" id="AP023355">
    <property type="protein sequence ID" value="BCJ34031.1"/>
    <property type="molecule type" value="Genomic_DNA"/>
</dbReference>
<dbReference type="SUPFAM" id="SSF51735">
    <property type="entry name" value="NAD(P)-binding Rossmann-fold domains"/>
    <property type="match status" value="1"/>
</dbReference>
<dbReference type="Gene3D" id="3.40.50.720">
    <property type="entry name" value="NAD(P)-binding Rossmann-like Domain"/>
    <property type="match status" value="1"/>
</dbReference>
<sequence>MTEPGVDVLDTGGQVVRLRQCRPGDADQIRTLLTGLSAQSRYLRFFSSGTDVVEPELARLTRPAGPDHAAVLAQFGADLVGLGSYERLDGDTAELAVLVADGWHGRGIGTLLVEELAAIGRRNGIRTLTGEVLAVNTAMLAVSHGLAAGYDPAASGVVGIRIATLPGEAALAGLDARARNAERHSLLPALAPRSVAVVGAGRSAGGVGHEVLASILEGGFAGPVYAVNPHAEKVCGVVCYPSVDQLPEPPDLAVIAVPVPACAAVLRDAAHRGVRAAVVLAEDLGDAGRLDRQRELIRIARGASMRVIGPNCLGVLNTAPAVRLDATFAPHRPLPGGLAVASQSGAVGVALLDGASRAAVGISTFVSLGNKADVSGNDLLAYWYDDESTRAVALYLESFGNPGRFARLARALGRRKPVLAVKSGRSRSGQRAGASHSAAVATPDAIVDALFAQAGVVRTADPDELLDAARMLVDQPLPAGDRVGVVGNAGGLNILAADAAESAGLAVPALPDSLVATLPATGQRNPVDLGAGCTPAVLADAVGRLATSAAVDSVLVTLIAIRTVDPTEMLHAVVRGLDTAPTVPAAVVLVGVADPPSRLGARGVPVYPSVERAVRAVGHAARYARWRHTPPGVQVTPPGLRPDPARSRVRHQLDTAGAGWVPAGTAIAVLADYGIPFPGRVVAAADAVRTGRDLGYPVAVKPATGGLVHKAEAGAVRLGLSGDGAVRAAVAEIVAVTGQPAGDLLVQPMIRPGVELLAGIRHDPLFGPVVLLGAGGTLTELIDDRTVHLLPLTDRDAAGMWRGLRIAPALRGERGHPPVDTSAVEQLLLRLGRLAVDLPEIAELDLNPVIAGPGGVTPVDVRMRLAAPEEAPDPYSRTLRPAR</sequence>
<dbReference type="InterPro" id="IPR016102">
    <property type="entry name" value="Succinyl-CoA_synth-like"/>
</dbReference>
<dbReference type="SMART" id="SM00881">
    <property type="entry name" value="CoA_binding"/>
    <property type="match status" value="1"/>
</dbReference>
<dbReference type="GO" id="GO:0005524">
    <property type="term" value="F:ATP binding"/>
    <property type="evidence" value="ECO:0007669"/>
    <property type="project" value="InterPro"/>
</dbReference>
<dbReference type="AlphaFoldDB" id="A0A7R7DLZ9"/>
<dbReference type="InterPro" id="IPR016181">
    <property type="entry name" value="Acyl_CoA_acyltransferase"/>
</dbReference>
<dbReference type="Pfam" id="PF00583">
    <property type="entry name" value="Acetyltransf_1"/>
    <property type="match status" value="1"/>
</dbReference>
<dbReference type="PANTHER" id="PTHR42793:SF1">
    <property type="entry name" value="PEPTIDYL-LYSINE N-ACETYLTRANSFERASE PATZ"/>
    <property type="match status" value="1"/>
</dbReference>
<evidence type="ECO:0000313" key="3">
    <source>
        <dbReference type="Proteomes" id="UP000611640"/>
    </source>
</evidence>
<dbReference type="Proteomes" id="UP000611640">
    <property type="component" value="Chromosome"/>
</dbReference>
<protein>
    <submittedName>
        <fullName evidence="2">GNAT family N-acetyltransferase</fullName>
    </submittedName>
</protein>
<name>A0A7R7DLZ9_9ACTN</name>
<evidence type="ECO:0000313" key="2">
    <source>
        <dbReference type="EMBL" id="BCJ34031.1"/>
    </source>
</evidence>
<keyword evidence="3" id="KW-1185">Reference proteome</keyword>
<dbReference type="InterPro" id="IPR003781">
    <property type="entry name" value="CoA-bd"/>
</dbReference>
<dbReference type="InterPro" id="IPR000182">
    <property type="entry name" value="GNAT_dom"/>
</dbReference>
<dbReference type="PROSITE" id="PS51186">
    <property type="entry name" value="GNAT"/>
    <property type="match status" value="1"/>
</dbReference>
<dbReference type="RefSeq" id="WP_203960816.1">
    <property type="nucleotide sequence ID" value="NZ_AP023355.1"/>
</dbReference>
<dbReference type="SUPFAM" id="SSF52210">
    <property type="entry name" value="Succinyl-CoA synthetase domains"/>
    <property type="match status" value="2"/>
</dbReference>
<evidence type="ECO:0000259" key="1">
    <source>
        <dbReference type="PROSITE" id="PS51186"/>
    </source>
</evidence>
<dbReference type="SUPFAM" id="SSF55729">
    <property type="entry name" value="Acyl-CoA N-acyltransferases (Nat)"/>
    <property type="match status" value="1"/>
</dbReference>
<dbReference type="CDD" id="cd04301">
    <property type="entry name" value="NAT_SF"/>
    <property type="match status" value="1"/>
</dbReference>
<dbReference type="InterPro" id="IPR032875">
    <property type="entry name" value="Succ_CoA_lig_flav_dom"/>
</dbReference>
<dbReference type="SUPFAM" id="SSF56059">
    <property type="entry name" value="Glutathione synthetase ATP-binding domain-like"/>
    <property type="match status" value="1"/>
</dbReference>
<reference evidence="2 3" key="1">
    <citation type="submission" date="2020-08" db="EMBL/GenBank/DDBJ databases">
        <title>Whole genome shotgun sequence of Actinocatenispora thailandica NBRC 105041.</title>
        <authorList>
            <person name="Komaki H."/>
            <person name="Tamura T."/>
        </authorList>
    </citation>
    <scope>NUCLEOTIDE SEQUENCE [LARGE SCALE GENOMIC DNA]</scope>
    <source>
        <strain evidence="2 3">NBRC 105041</strain>
    </source>
</reference>
<dbReference type="Pfam" id="PF13607">
    <property type="entry name" value="Succ_CoA_lig"/>
    <property type="match status" value="1"/>
</dbReference>
<accession>A0A7R7DLZ9</accession>
<feature type="domain" description="N-acetyltransferase" evidence="1">
    <location>
        <begin position="16"/>
        <end position="177"/>
    </location>
</feature>
<proteinExistence type="predicted"/>
<gene>
    <name evidence="2" type="ORF">Athai_15340</name>
</gene>
<dbReference type="PANTHER" id="PTHR42793">
    <property type="entry name" value="COA BINDING DOMAIN CONTAINING PROTEIN"/>
    <property type="match status" value="1"/>
</dbReference>
<dbReference type="InterPro" id="IPR013815">
    <property type="entry name" value="ATP_grasp_subdomain_1"/>
</dbReference>
<dbReference type="Gene3D" id="3.30.470.20">
    <property type="entry name" value="ATP-grasp fold, B domain"/>
    <property type="match status" value="1"/>
</dbReference>
<dbReference type="Gene3D" id="3.40.50.261">
    <property type="entry name" value="Succinyl-CoA synthetase domains"/>
    <property type="match status" value="2"/>
</dbReference>
<dbReference type="Pfam" id="PF13380">
    <property type="entry name" value="CoA_binding_2"/>
    <property type="match status" value="1"/>
</dbReference>
<dbReference type="GO" id="GO:0016747">
    <property type="term" value="F:acyltransferase activity, transferring groups other than amino-acyl groups"/>
    <property type="evidence" value="ECO:0007669"/>
    <property type="project" value="InterPro"/>
</dbReference>
<dbReference type="Gene3D" id="3.40.630.30">
    <property type="match status" value="1"/>
</dbReference>
<dbReference type="KEGG" id="atl:Athai_15340"/>
<dbReference type="Gene3D" id="3.30.1490.20">
    <property type="entry name" value="ATP-grasp fold, A domain"/>
    <property type="match status" value="1"/>
</dbReference>
<organism evidence="2 3">
    <name type="scientific">Actinocatenispora thailandica</name>
    <dbReference type="NCBI Taxonomy" id="227318"/>
    <lineage>
        <taxon>Bacteria</taxon>
        <taxon>Bacillati</taxon>
        <taxon>Actinomycetota</taxon>
        <taxon>Actinomycetes</taxon>
        <taxon>Micromonosporales</taxon>
        <taxon>Micromonosporaceae</taxon>
        <taxon>Actinocatenispora</taxon>
    </lineage>
</organism>
<dbReference type="InterPro" id="IPR036291">
    <property type="entry name" value="NAD(P)-bd_dom_sf"/>
</dbReference>